<dbReference type="InterPro" id="IPR013324">
    <property type="entry name" value="RNA_pol_sigma_r3/r4-like"/>
</dbReference>
<dbReference type="AlphaFoldDB" id="A0A8A7KEK8"/>
<evidence type="ECO:0000313" key="2">
    <source>
        <dbReference type="Proteomes" id="UP000665020"/>
    </source>
</evidence>
<dbReference type="SUPFAM" id="SSF88659">
    <property type="entry name" value="Sigma3 and sigma4 domains of RNA polymerase sigma factors"/>
    <property type="match status" value="1"/>
</dbReference>
<dbReference type="EMBL" id="CP046640">
    <property type="protein sequence ID" value="QTL99690.1"/>
    <property type="molecule type" value="Genomic_DNA"/>
</dbReference>
<dbReference type="InterPro" id="IPR032580">
    <property type="entry name" value="SatD"/>
</dbReference>
<dbReference type="Gene3D" id="1.10.10.60">
    <property type="entry name" value="Homeodomain-like"/>
    <property type="match status" value="1"/>
</dbReference>
<dbReference type="KEGG" id="ifn:GM661_17890"/>
<dbReference type="Pfam" id="PF16264">
    <property type="entry name" value="SatD"/>
    <property type="match status" value="2"/>
</dbReference>
<evidence type="ECO:0008006" key="3">
    <source>
        <dbReference type="Google" id="ProtNLM"/>
    </source>
</evidence>
<protein>
    <recommendedName>
        <fullName evidence="3">SatD</fullName>
    </recommendedName>
</protein>
<proteinExistence type="predicted"/>
<dbReference type="Proteomes" id="UP000665020">
    <property type="component" value="Chromosome"/>
</dbReference>
<name>A0A8A7KEK8_9FIRM</name>
<evidence type="ECO:0000313" key="1">
    <source>
        <dbReference type="EMBL" id="QTL99690.1"/>
    </source>
</evidence>
<sequence length="425" mass="49120">MIVLLDQQVVIIGDLVDSRKLENRREVQEKLNFVLDEVNSKYREVIRVPFKVTLGDEFVGVLESYEQMLDLLQYMDVKFNGIELRYGLGAGLFDNYKGQGYKNALEAINTAKKNKFKVHLLMDNNRDTALLIINLLLHLYFSILAKYNGRQKYIIYQLARGKTQEEIAAVLDTSQSSISQSLKKINWALLLKTNEIFYNLQQYIKICSDICKGTYIALIAAWPTKANDERVVRNLLNSINQEYSDIIRSKLILTSLSSEDDDFYEFQGLFYNEQDKFNRILSLIVDIYIELQGLYSGLGIGDIATKIRNEALGMDGTAFYRAREVLASCFSQKMQLGIKFSNNFIDDLYAHVLSLFIEIIKSWSPKQSLAVRYKQKGLTQNQIKEKMNLSRSTVVEHLQRAGWYEYEFIFNSICNLFILDKNTTI</sequence>
<gene>
    <name evidence="1" type="ORF">GM661_17890</name>
</gene>
<organism evidence="1 2">
    <name type="scientific">Iocasia fonsfrigidae</name>
    <dbReference type="NCBI Taxonomy" id="2682810"/>
    <lineage>
        <taxon>Bacteria</taxon>
        <taxon>Bacillati</taxon>
        <taxon>Bacillota</taxon>
        <taxon>Clostridia</taxon>
        <taxon>Halanaerobiales</taxon>
        <taxon>Halanaerobiaceae</taxon>
        <taxon>Iocasia</taxon>
    </lineage>
</organism>
<dbReference type="RefSeq" id="WP_230868017.1">
    <property type="nucleotide sequence ID" value="NZ_CP046640.1"/>
</dbReference>
<reference evidence="1" key="1">
    <citation type="submission" date="2019-12" db="EMBL/GenBank/DDBJ databases">
        <authorList>
            <person name="zhang j."/>
            <person name="sun C.M."/>
        </authorList>
    </citation>
    <scope>NUCLEOTIDE SEQUENCE</scope>
    <source>
        <strain evidence="1">NS-1</strain>
    </source>
</reference>
<accession>A0A8A7KEK8</accession>
<keyword evidence="2" id="KW-1185">Reference proteome</keyword>